<comment type="caution">
    <text evidence="2">The sequence shown here is derived from an EMBL/GenBank/DDBJ whole genome shotgun (WGS) entry which is preliminary data.</text>
</comment>
<protein>
    <recommendedName>
        <fullName evidence="1">PorZ N-terminal beta-propeller domain-containing protein</fullName>
    </recommendedName>
</protein>
<dbReference type="Pfam" id="PF21544">
    <property type="entry name" value="PorZ_N_b_propeller"/>
    <property type="match status" value="1"/>
</dbReference>
<evidence type="ECO:0000259" key="1">
    <source>
        <dbReference type="Pfam" id="PF21544"/>
    </source>
</evidence>
<name>X1QLJ6_9ZZZZ</name>
<evidence type="ECO:0000313" key="2">
    <source>
        <dbReference type="EMBL" id="GAI69377.1"/>
    </source>
</evidence>
<gene>
    <name evidence="2" type="ORF">S12H4_02958</name>
</gene>
<dbReference type="AlphaFoldDB" id="X1QLJ6"/>
<reference evidence="2" key="1">
    <citation type="journal article" date="2014" name="Front. Microbiol.">
        <title>High frequency of phylogenetically diverse reductive dehalogenase-homologous genes in deep subseafloor sedimentary metagenomes.</title>
        <authorList>
            <person name="Kawai M."/>
            <person name="Futagami T."/>
            <person name="Toyoda A."/>
            <person name="Takaki Y."/>
            <person name="Nishi S."/>
            <person name="Hori S."/>
            <person name="Arai W."/>
            <person name="Tsubouchi T."/>
            <person name="Morono Y."/>
            <person name="Uchiyama I."/>
            <person name="Ito T."/>
            <person name="Fujiyama A."/>
            <person name="Inagaki F."/>
            <person name="Takami H."/>
        </authorList>
    </citation>
    <scope>NUCLEOTIDE SEQUENCE</scope>
    <source>
        <strain evidence="2">Expedition CK06-06</strain>
    </source>
</reference>
<feature type="domain" description="PorZ N-terminal beta-propeller" evidence="1">
    <location>
        <begin position="49"/>
        <end position="204"/>
    </location>
</feature>
<dbReference type="InterPro" id="IPR048954">
    <property type="entry name" value="PorZ_N"/>
</dbReference>
<feature type="non-terminal residue" evidence="2">
    <location>
        <position position="496"/>
    </location>
</feature>
<organism evidence="2">
    <name type="scientific">marine sediment metagenome</name>
    <dbReference type="NCBI Taxonomy" id="412755"/>
    <lineage>
        <taxon>unclassified sequences</taxon>
        <taxon>metagenomes</taxon>
        <taxon>ecological metagenomes</taxon>
    </lineage>
</organism>
<dbReference type="SUPFAM" id="SSF69322">
    <property type="entry name" value="Tricorn protease domain 2"/>
    <property type="match status" value="1"/>
</dbReference>
<dbReference type="SUPFAM" id="SSF101898">
    <property type="entry name" value="NHL repeat"/>
    <property type="match status" value="1"/>
</dbReference>
<proteinExistence type="predicted"/>
<dbReference type="EMBL" id="BARW01000783">
    <property type="protein sequence ID" value="GAI69377.1"/>
    <property type="molecule type" value="Genomic_DNA"/>
</dbReference>
<accession>X1QLJ6</accession>
<sequence length="496" mass="55710">MRQKISGFTIYLLFLSFPNLLHAQIALTEWRSHLPYSHGIKLTATPDKIFCATESAVFSYNKNDNSIEKFSKVSGLSDVGISTIEYSHENQVLLIAYTNTNIDLIENNTIHNLSDIKRKPISGLKKINDIVFINQFAYLSCGFGIVVINLEKKEIKETYYIGENGTQIEVHELAFDGTYLYAATEHGIYKANINNPNLIFYSSWILMTGLPNYKKNFNAITIFNSKLIVNRSDQNSNTDTLFVHDGSNWSAFDTRQGIQNYSINSFTNRLIIASGSLIRIYNKNLEQINEINNYGWSIPHARCALLDQTNTLWIADFEAGIIKTSDYVNFYSFLPNGPYNTDVFSISVEGGNLVLSGGGLDGAWNNIYKPGELFTFENEQWNSIIDYSIRDVVKVLVDPANPNVFYAATWGYGILQYENGKPLNHFDDSNSTLESIIAGEDFIRVGGLAFDSKHNLWVTNSGVGSPISVKKYDGSWENFPYGSIVNAPTISDIIVT</sequence>